<dbReference type="RefSeq" id="XP_007310506.1">
    <property type="nucleotide sequence ID" value="XM_007310444.1"/>
</dbReference>
<dbReference type="InterPro" id="IPR019787">
    <property type="entry name" value="Znf_PHD-finger"/>
</dbReference>
<dbReference type="EMBL" id="JH687398">
    <property type="protein sequence ID" value="EIM80371.1"/>
    <property type="molecule type" value="Genomic_DNA"/>
</dbReference>
<dbReference type="Gene3D" id="2.30.30.1150">
    <property type="match status" value="1"/>
</dbReference>
<protein>
    <recommendedName>
        <fullName evidence="12">BAH-domain-containing protein</fullName>
    </recommendedName>
</protein>
<feature type="domain" description="PHD-type" evidence="9">
    <location>
        <begin position="653"/>
        <end position="783"/>
    </location>
</feature>
<dbReference type="Pfam" id="PF13832">
    <property type="entry name" value="zf-HC5HC2H_2"/>
    <property type="match status" value="1"/>
</dbReference>
<dbReference type="InterPro" id="IPR019786">
    <property type="entry name" value="Zinc_finger_PHD-type_CS"/>
</dbReference>
<evidence type="ECO:0000313" key="11">
    <source>
        <dbReference type="Proteomes" id="UP000053927"/>
    </source>
</evidence>
<dbReference type="SMART" id="SM00401">
    <property type="entry name" value="ZnF_GATA"/>
    <property type="match status" value="1"/>
</dbReference>
<feature type="region of interest" description="Disordered" evidence="6">
    <location>
        <begin position="234"/>
        <end position="264"/>
    </location>
</feature>
<name>R7RY90_STEHR</name>
<dbReference type="GO" id="GO:0036205">
    <property type="term" value="P:histone catabolic process"/>
    <property type="evidence" value="ECO:0007669"/>
    <property type="project" value="TreeGrafter"/>
</dbReference>
<dbReference type="InterPro" id="IPR011011">
    <property type="entry name" value="Znf_FYVE_PHD"/>
</dbReference>
<dbReference type="SMART" id="SM00249">
    <property type="entry name" value="PHD"/>
    <property type="match status" value="3"/>
</dbReference>
<dbReference type="InterPro" id="IPR001965">
    <property type="entry name" value="Znf_PHD"/>
</dbReference>
<evidence type="ECO:0000313" key="10">
    <source>
        <dbReference type="EMBL" id="EIM80371.1"/>
    </source>
</evidence>
<dbReference type="InterPro" id="IPR029617">
    <property type="entry name" value="Snt2"/>
</dbReference>
<accession>R7RY90</accession>
<dbReference type="InterPro" id="IPR000679">
    <property type="entry name" value="Znf_GATA"/>
</dbReference>
<dbReference type="eggNOG" id="KOG0955">
    <property type="taxonomic scope" value="Eukaryota"/>
</dbReference>
<dbReference type="InterPro" id="IPR009057">
    <property type="entry name" value="Homeodomain-like_sf"/>
</dbReference>
<dbReference type="PROSITE" id="PS01359">
    <property type="entry name" value="ZF_PHD_1"/>
    <property type="match status" value="1"/>
</dbReference>
<dbReference type="Pfam" id="PF00628">
    <property type="entry name" value="PHD"/>
    <property type="match status" value="1"/>
</dbReference>
<dbReference type="Proteomes" id="UP000053927">
    <property type="component" value="Unassembled WGS sequence"/>
</dbReference>
<dbReference type="CDD" id="cd15497">
    <property type="entry name" value="PHD1_Snt2p_like"/>
    <property type="match status" value="1"/>
</dbReference>
<evidence type="ECO:0000256" key="4">
    <source>
        <dbReference type="PROSITE-ProRule" id="PRU00146"/>
    </source>
</evidence>
<dbReference type="SUPFAM" id="SSF46689">
    <property type="entry name" value="Homeodomain-like"/>
    <property type="match status" value="1"/>
</dbReference>
<feature type="domain" description="PHD-type" evidence="7">
    <location>
        <begin position="175"/>
        <end position="227"/>
    </location>
</feature>
<dbReference type="GO" id="GO:0003682">
    <property type="term" value="F:chromatin binding"/>
    <property type="evidence" value="ECO:0007669"/>
    <property type="project" value="InterPro"/>
</dbReference>
<feature type="region of interest" description="Disordered" evidence="6">
    <location>
        <begin position="851"/>
        <end position="878"/>
    </location>
</feature>
<evidence type="ECO:0000256" key="1">
    <source>
        <dbReference type="ARBA" id="ARBA00022723"/>
    </source>
</evidence>
<feature type="compositionally biased region" description="Polar residues" evidence="6">
    <location>
        <begin position="862"/>
        <end position="874"/>
    </location>
</feature>
<keyword evidence="5" id="KW-0175">Coiled coil</keyword>
<dbReference type="PROSITE" id="PS51038">
    <property type="entry name" value="BAH"/>
    <property type="match status" value="1"/>
</dbReference>
<proteinExistence type="predicted"/>
<keyword evidence="3" id="KW-0862">Zinc</keyword>
<reference evidence="11" key="1">
    <citation type="journal article" date="2012" name="Science">
        <title>The Paleozoic origin of enzymatic lignin decomposition reconstructed from 31 fungal genomes.</title>
        <authorList>
            <person name="Floudas D."/>
            <person name="Binder M."/>
            <person name="Riley R."/>
            <person name="Barry K."/>
            <person name="Blanchette R.A."/>
            <person name="Henrissat B."/>
            <person name="Martinez A.T."/>
            <person name="Otillar R."/>
            <person name="Spatafora J.W."/>
            <person name="Yadav J.S."/>
            <person name="Aerts A."/>
            <person name="Benoit I."/>
            <person name="Boyd A."/>
            <person name="Carlson A."/>
            <person name="Copeland A."/>
            <person name="Coutinho P.M."/>
            <person name="de Vries R.P."/>
            <person name="Ferreira P."/>
            <person name="Findley K."/>
            <person name="Foster B."/>
            <person name="Gaskell J."/>
            <person name="Glotzer D."/>
            <person name="Gorecki P."/>
            <person name="Heitman J."/>
            <person name="Hesse C."/>
            <person name="Hori C."/>
            <person name="Igarashi K."/>
            <person name="Jurgens J.A."/>
            <person name="Kallen N."/>
            <person name="Kersten P."/>
            <person name="Kohler A."/>
            <person name="Kuees U."/>
            <person name="Kumar T.K.A."/>
            <person name="Kuo A."/>
            <person name="LaButti K."/>
            <person name="Larrondo L.F."/>
            <person name="Lindquist E."/>
            <person name="Ling A."/>
            <person name="Lombard V."/>
            <person name="Lucas S."/>
            <person name="Lundell T."/>
            <person name="Martin R."/>
            <person name="McLaughlin D.J."/>
            <person name="Morgenstern I."/>
            <person name="Morin E."/>
            <person name="Murat C."/>
            <person name="Nagy L.G."/>
            <person name="Nolan M."/>
            <person name="Ohm R.A."/>
            <person name="Patyshakuliyeva A."/>
            <person name="Rokas A."/>
            <person name="Ruiz-Duenas F.J."/>
            <person name="Sabat G."/>
            <person name="Salamov A."/>
            <person name="Samejima M."/>
            <person name="Schmutz J."/>
            <person name="Slot J.C."/>
            <person name="St John F."/>
            <person name="Stenlid J."/>
            <person name="Sun H."/>
            <person name="Sun S."/>
            <person name="Syed K."/>
            <person name="Tsang A."/>
            <person name="Wiebenga A."/>
            <person name="Young D."/>
            <person name="Pisabarro A."/>
            <person name="Eastwood D.C."/>
            <person name="Martin F."/>
            <person name="Cullen D."/>
            <person name="Grigoriev I.V."/>
            <person name="Hibbett D.S."/>
        </authorList>
    </citation>
    <scope>NUCLEOTIDE SEQUENCE [LARGE SCALE GENOMIC DNA]</scope>
    <source>
        <strain evidence="11">FP-91666</strain>
    </source>
</reference>
<keyword evidence="11" id="KW-1185">Reference proteome</keyword>
<evidence type="ECO:0000259" key="8">
    <source>
        <dbReference type="PROSITE" id="PS51038"/>
    </source>
</evidence>
<dbReference type="SUPFAM" id="SSF57716">
    <property type="entry name" value="Glucocorticoid receptor-like (DNA-binding domain)"/>
    <property type="match status" value="1"/>
</dbReference>
<dbReference type="OrthoDB" id="336088at2759"/>
<dbReference type="SUPFAM" id="SSF57903">
    <property type="entry name" value="FYVE/PHD zinc finger"/>
    <property type="match status" value="2"/>
</dbReference>
<dbReference type="SMART" id="SM00439">
    <property type="entry name" value="BAH"/>
    <property type="match status" value="1"/>
</dbReference>
<dbReference type="AlphaFoldDB" id="R7RY90"/>
<gene>
    <name evidence="10" type="ORF">STEHIDRAFT_105435</name>
</gene>
<evidence type="ECO:0000256" key="3">
    <source>
        <dbReference type="ARBA" id="ARBA00022833"/>
    </source>
</evidence>
<dbReference type="CDD" id="cd15571">
    <property type="entry name" value="ePHD"/>
    <property type="match status" value="1"/>
</dbReference>
<dbReference type="OMA" id="LSWRKYA"/>
<feature type="domain" description="BAH" evidence="8">
    <location>
        <begin position="11"/>
        <end position="138"/>
    </location>
</feature>
<dbReference type="GO" id="GO:0004842">
    <property type="term" value="F:ubiquitin-protein transferase activity"/>
    <property type="evidence" value="ECO:0007669"/>
    <property type="project" value="TreeGrafter"/>
</dbReference>
<dbReference type="GO" id="GO:0008270">
    <property type="term" value="F:zinc ion binding"/>
    <property type="evidence" value="ECO:0007669"/>
    <property type="project" value="UniProtKB-KW"/>
</dbReference>
<dbReference type="GO" id="GO:0043565">
    <property type="term" value="F:sequence-specific DNA binding"/>
    <property type="evidence" value="ECO:0007669"/>
    <property type="project" value="InterPro"/>
</dbReference>
<dbReference type="GO" id="GO:0048189">
    <property type="term" value="C:Lid2 complex"/>
    <property type="evidence" value="ECO:0007669"/>
    <property type="project" value="TreeGrafter"/>
</dbReference>
<dbReference type="PANTHER" id="PTHR47672:SF1">
    <property type="entry name" value="E3 UBIQUITIN-PROTEIN LIGASE SNT2"/>
    <property type="match status" value="1"/>
</dbReference>
<sequence>MATFITLKNGEQVKVNDHVYCSPAWSVRDGTPYSVARIMEFLPPEGASRAKGKASQPTRVRLAWYYRPGDVSDRPVADSRLLLAAIFSEITDVSQLRSKCFVVHRDKITDLAGWKKRPDRFYFNRLFDPYIKKEFEVIQSVDVRNLPDDIRKVLTTRYEYVVAEKEIVPDLTDALRNCDTCQKWCPPPECVRCDRCKRYFHMGCVQPPLIAKPTRGYGWTCAPCSRAHEEAVEGHVVGRHSTPTTKPRSNAPPARGRGRPRKDKTLAEKEEMMEVKHFKMWPFRYFGLHTVAEDTMDPDDLIFPRTTTRLGPKYQAVIPPLRGSNDPETDERGGENTIEILSLVNQMSERQVAELEARKAKLTTKPELRSSVDWLTEVIKRFSEAYLAQKDLTTADINMLDTFRLEKWKSAPTRYTDREWDEEEKAAFEHAILQHGAELRPVRDEVGTRTIAEVVRYYGHWKAGKIREELSQRRNTTSNAPAISHSRYSDEEGSIVRTAGKNFSCGACRTKDTTKWWKAPRGLSSSVLCDNCGTSWRKYADLNPLRPVREEAMAAKAKTTGEKREGTPLSAPANKRLKATNSVRSSPAPAAPSAPQMRCVACHKNGPASKVVKCQQCQMKIHAGACGFVPDPSVSEWYCDLCQNEKVAEASLNTDCVLCPRPKRDRKSKEYYPLPDTFLRACKPTEGQGWAHVVCAVFHSEIMFSDSSRLRVVEGISAIPSYRWQAKCGICKEAGGAVVKCHDCSQMYHVSCAWNRGCKFQFEMQPVKNVRRDLATTVNFKDATGHMVAVVRCKEHYDQKHQYINLCEQNEFGETALQVFCRNYKQVQVSQSHALLRKAQRLDEILLRSNPTPALNGHSETHVTPLSSSTNAPQSPAPRCAECKTSHTPFMHTVGSRFMCHRCWFDKELPTYREPPIALL</sequence>
<dbReference type="GeneID" id="18794742"/>
<dbReference type="Pfam" id="PF01426">
    <property type="entry name" value="BAH"/>
    <property type="match status" value="1"/>
</dbReference>
<dbReference type="GO" id="GO:0006355">
    <property type="term" value="P:regulation of DNA-templated transcription"/>
    <property type="evidence" value="ECO:0007669"/>
    <property type="project" value="InterPro"/>
</dbReference>
<keyword evidence="1" id="KW-0479">Metal-binding</keyword>
<dbReference type="PROSITE" id="PS51805">
    <property type="entry name" value="EPHD"/>
    <property type="match status" value="1"/>
</dbReference>
<dbReference type="KEGG" id="shs:STEHIDRAFT_105435"/>
<dbReference type="InterPro" id="IPR043151">
    <property type="entry name" value="BAH_sf"/>
</dbReference>
<evidence type="ECO:0000256" key="6">
    <source>
        <dbReference type="SAM" id="MobiDB-lite"/>
    </source>
</evidence>
<dbReference type="InterPro" id="IPR034732">
    <property type="entry name" value="EPHD"/>
</dbReference>
<evidence type="ECO:0000256" key="5">
    <source>
        <dbReference type="SAM" id="Coils"/>
    </source>
</evidence>
<evidence type="ECO:0000259" key="7">
    <source>
        <dbReference type="PROSITE" id="PS50016"/>
    </source>
</evidence>
<evidence type="ECO:0000259" key="9">
    <source>
        <dbReference type="PROSITE" id="PS51805"/>
    </source>
</evidence>
<dbReference type="InterPro" id="IPR013083">
    <property type="entry name" value="Znf_RING/FYVE/PHD"/>
</dbReference>
<keyword evidence="2 4" id="KW-0863">Zinc-finger</keyword>
<feature type="coiled-coil region" evidence="5">
    <location>
        <begin position="338"/>
        <end position="365"/>
    </location>
</feature>
<feature type="region of interest" description="Disordered" evidence="6">
    <location>
        <begin position="472"/>
        <end position="491"/>
    </location>
</feature>
<organism evidence="10 11">
    <name type="scientific">Stereum hirsutum (strain FP-91666)</name>
    <name type="common">White-rot fungus</name>
    <dbReference type="NCBI Taxonomy" id="721885"/>
    <lineage>
        <taxon>Eukaryota</taxon>
        <taxon>Fungi</taxon>
        <taxon>Dikarya</taxon>
        <taxon>Basidiomycota</taxon>
        <taxon>Agaricomycotina</taxon>
        <taxon>Agaricomycetes</taxon>
        <taxon>Russulales</taxon>
        <taxon>Stereaceae</taxon>
        <taxon>Stereum</taxon>
    </lineage>
</organism>
<dbReference type="Gene3D" id="1.10.10.60">
    <property type="entry name" value="Homeodomain-like"/>
    <property type="match status" value="1"/>
</dbReference>
<dbReference type="InterPro" id="IPR001025">
    <property type="entry name" value="BAH_dom"/>
</dbReference>
<dbReference type="PROSITE" id="PS50016">
    <property type="entry name" value="ZF_PHD_2"/>
    <property type="match status" value="1"/>
</dbReference>
<dbReference type="Gene3D" id="2.30.30.490">
    <property type="match status" value="1"/>
</dbReference>
<evidence type="ECO:0000256" key="2">
    <source>
        <dbReference type="ARBA" id="ARBA00022771"/>
    </source>
</evidence>
<dbReference type="Gene3D" id="3.30.40.10">
    <property type="entry name" value="Zinc/RING finger domain, C3HC4 (zinc finger)"/>
    <property type="match status" value="1"/>
</dbReference>
<dbReference type="PANTHER" id="PTHR47672">
    <property type="entry name" value="E3 UBIQUITIN-PROTEIN LIGASE SNT2"/>
    <property type="match status" value="1"/>
</dbReference>
<evidence type="ECO:0008006" key="12">
    <source>
        <dbReference type="Google" id="ProtNLM"/>
    </source>
</evidence>